<feature type="domain" description="Glutamate-ammonia ligase adenylyltransferase repeated" evidence="7">
    <location>
        <begin position="531"/>
        <end position="771"/>
    </location>
</feature>
<keyword evidence="4" id="KW-0067">ATP-binding</keyword>
<proteinExistence type="predicted"/>
<dbReference type="SUPFAM" id="SSF81301">
    <property type="entry name" value="Nucleotidyltransferase"/>
    <property type="match status" value="2"/>
</dbReference>
<evidence type="ECO:0000256" key="5">
    <source>
        <dbReference type="ARBA" id="ARBA00022842"/>
    </source>
</evidence>
<dbReference type="InterPro" id="IPR023057">
    <property type="entry name" value="GlnE"/>
</dbReference>
<keyword evidence="6" id="KW-0511">Multifunctional enzyme</keyword>
<dbReference type="InterPro" id="IPR043519">
    <property type="entry name" value="NT_sf"/>
</dbReference>
<dbReference type="EMBL" id="JACIJS010000002">
    <property type="protein sequence ID" value="MBB5514860.1"/>
    <property type="molecule type" value="Genomic_DNA"/>
</dbReference>
<dbReference type="Gene3D" id="1.20.120.1510">
    <property type="match status" value="1"/>
</dbReference>
<dbReference type="GO" id="GO:0008882">
    <property type="term" value="F:[glutamate-ammonia-ligase] adenylyltransferase activity"/>
    <property type="evidence" value="ECO:0007669"/>
    <property type="project" value="UniProtKB-EC"/>
</dbReference>
<comment type="caution">
    <text evidence="9">The sequence shown here is derived from an EMBL/GenBank/DDBJ whole genome shotgun (WGS) entry which is preliminary data.</text>
</comment>
<dbReference type="CDD" id="cd05401">
    <property type="entry name" value="NT_GlnE_GlnD_like"/>
    <property type="match status" value="2"/>
</dbReference>
<dbReference type="GO" id="GO:0016874">
    <property type="term" value="F:ligase activity"/>
    <property type="evidence" value="ECO:0007669"/>
    <property type="project" value="UniProtKB-KW"/>
</dbReference>
<name>A0A840WUG9_9RHOB</name>
<keyword evidence="10" id="KW-1185">Reference proteome</keyword>
<evidence type="ECO:0000256" key="2">
    <source>
        <dbReference type="ARBA" id="ARBA00022695"/>
    </source>
</evidence>
<dbReference type="Proteomes" id="UP000553766">
    <property type="component" value="Unassembled WGS sequence"/>
</dbReference>
<dbReference type="Pfam" id="PF08335">
    <property type="entry name" value="GlnD_UR_UTase"/>
    <property type="match status" value="1"/>
</dbReference>
<keyword evidence="2 9" id="KW-0548">Nucleotidyltransferase</keyword>
<dbReference type="SUPFAM" id="SSF81593">
    <property type="entry name" value="Nucleotidyltransferase substrate binding subunit/domain"/>
    <property type="match status" value="2"/>
</dbReference>
<gene>
    <name evidence="9" type="ORF">FHS89_000866</name>
</gene>
<keyword evidence="9" id="KW-0436">Ligase</keyword>
<protein>
    <submittedName>
        <fullName evidence="9">Glutamate-ammonia-ligase adenylyltransferase</fullName>
        <ecNumber evidence="9">2.7.7.42</ecNumber>
    </submittedName>
</protein>
<keyword evidence="1 9" id="KW-0808">Transferase</keyword>
<dbReference type="Gene3D" id="1.20.120.330">
    <property type="entry name" value="Nucleotidyltransferases domain 2"/>
    <property type="match status" value="2"/>
</dbReference>
<dbReference type="AlphaFoldDB" id="A0A840WUG9"/>
<dbReference type="GO" id="GO:0005829">
    <property type="term" value="C:cytosol"/>
    <property type="evidence" value="ECO:0007669"/>
    <property type="project" value="TreeGrafter"/>
</dbReference>
<keyword evidence="5" id="KW-0460">Magnesium</keyword>
<evidence type="ECO:0000259" key="8">
    <source>
        <dbReference type="Pfam" id="PF08335"/>
    </source>
</evidence>
<dbReference type="GO" id="GO:0005524">
    <property type="term" value="F:ATP binding"/>
    <property type="evidence" value="ECO:0007669"/>
    <property type="project" value="UniProtKB-KW"/>
</dbReference>
<dbReference type="InterPro" id="IPR013546">
    <property type="entry name" value="PII_UdlTrfase/GS_AdlTrfase"/>
</dbReference>
<evidence type="ECO:0000259" key="7">
    <source>
        <dbReference type="Pfam" id="PF03710"/>
    </source>
</evidence>
<feature type="domain" description="Glutamate-ammonia ligase adenylyltransferase repeated" evidence="7">
    <location>
        <begin position="76"/>
        <end position="276"/>
    </location>
</feature>
<feature type="domain" description="PII-uridylyltransferase/Glutamine-synthetase adenylyltransferase" evidence="8">
    <location>
        <begin position="310"/>
        <end position="435"/>
    </location>
</feature>
<dbReference type="EC" id="2.7.7.42" evidence="9"/>
<dbReference type="NCBIfam" id="NF010706">
    <property type="entry name" value="PRK14108.1"/>
    <property type="match status" value="1"/>
</dbReference>
<evidence type="ECO:0000313" key="10">
    <source>
        <dbReference type="Proteomes" id="UP000553766"/>
    </source>
</evidence>
<dbReference type="PANTHER" id="PTHR30621">
    <property type="entry name" value="GLUTAMINE SYNTHETASE ADENYLYLTRANSFERASE"/>
    <property type="match status" value="1"/>
</dbReference>
<dbReference type="GO" id="GO:0000820">
    <property type="term" value="P:regulation of glutamine family amino acid metabolic process"/>
    <property type="evidence" value="ECO:0007669"/>
    <property type="project" value="TreeGrafter"/>
</dbReference>
<dbReference type="Gene3D" id="3.30.460.10">
    <property type="entry name" value="Beta Polymerase, domain 2"/>
    <property type="match status" value="2"/>
</dbReference>
<dbReference type="PANTHER" id="PTHR30621:SF0">
    <property type="entry name" value="BIFUNCTIONAL GLUTAMINE SYNTHETASE ADENYLYLTRANSFERASE_ADENYLYL-REMOVING ENZYME"/>
    <property type="match status" value="1"/>
</dbReference>
<sequence length="933" mass="101881">MSLSSDIEHAPIPFDQERGEEAAALFADASAQVQQVIAGMAGSASYLHRLILREHDWLSAHLSATPDEAFADALTLGPVTSIAEMGVALRRAKRRVALLCAYCDLSGIWPVMTVTNRLTEFADFAVEQGLRALLADEVRRNKVPGASEADLDEACGMVVLAMGKMGAGELNYSSDIDLIVLFDDDRYADADVQEARAAFVRVTKKLMKLLSDVTADGYVFRTDLRLRPDPSVTPVCLSITAAERYYESVGRTWERAAYIKARPCAGAKQAGWAFLASMAPFVYRKHLDFAAIEDAHNMIRAIRSHKGLAGPITIPGHDMKLGRGGIREIEFFVQTRQLICGGRDTSLRGRETLQSLEALVRAGWLKPDVADTLAEAYRAHRQTEHLVQMMDDAQTHKLPTGDEGLARLAALAGWEDRAAYERELRNRLEAVHKITEPDAATPAQATTDKAEVFLNSGSVKDTVERWYALPATRSDRARRLFERLRPDILGRLSDAADPDDALRQFDAFLTRLPAGVQVFSLLDANRALLDLLVEICAAAPRLARYLGRNSGVFDAVLARDFFGPLPDAAAMERELTAWLDPLSDYETVLDTVRRWNKEVRFRVGVHLLRGLASHGEAGGAFADIADVSLRALLPHVIADFARKHGAPPGRGIAIVGMGKLGTREMTATSDLDLIMIYDAQGEAESNGPKPLSSGAYYARLTRALTGAITVPTAEGALYEVDMRLRPSGRQGPVAVSLPGFVSYQQSEAWTWEHLALCRGRVLAGEDALAADVRAAIRDVLLAPHDAGKVAEDVRAMRQRLQDAHGKADADPWEVKQGQGRLLDIDLLVQMGVLLNGLGAAPIGPDAIDRLEGCGWLTPSQATHLFRAQQLMLHVQAVARVAVEGRFHPDHAGDGLNAVLTRETGCDDIPTLERRLAEYARDAAQVIAERLRAP</sequence>
<keyword evidence="3" id="KW-0547">Nucleotide-binding</keyword>
<evidence type="ECO:0000256" key="3">
    <source>
        <dbReference type="ARBA" id="ARBA00022741"/>
    </source>
</evidence>
<dbReference type="InterPro" id="IPR005190">
    <property type="entry name" value="GlnE_rpt_dom"/>
</dbReference>
<evidence type="ECO:0000256" key="4">
    <source>
        <dbReference type="ARBA" id="ARBA00022840"/>
    </source>
</evidence>
<evidence type="ECO:0000313" key="9">
    <source>
        <dbReference type="EMBL" id="MBB5514860.1"/>
    </source>
</evidence>
<dbReference type="NCBIfam" id="NF008292">
    <property type="entry name" value="PRK11072.1"/>
    <property type="match status" value="1"/>
</dbReference>
<accession>A0A840WUG9</accession>
<evidence type="ECO:0000256" key="1">
    <source>
        <dbReference type="ARBA" id="ARBA00022679"/>
    </source>
</evidence>
<evidence type="ECO:0000256" key="6">
    <source>
        <dbReference type="ARBA" id="ARBA00023268"/>
    </source>
</evidence>
<dbReference type="RefSeq" id="WP_184008883.1">
    <property type="nucleotide sequence ID" value="NZ_JACIJS010000002.1"/>
</dbReference>
<dbReference type="Pfam" id="PF03710">
    <property type="entry name" value="GlnE"/>
    <property type="match status" value="2"/>
</dbReference>
<organism evidence="9 10">
    <name type="scientific">Rubricella aquisinus</name>
    <dbReference type="NCBI Taxonomy" id="2028108"/>
    <lineage>
        <taxon>Bacteria</taxon>
        <taxon>Pseudomonadati</taxon>
        <taxon>Pseudomonadota</taxon>
        <taxon>Alphaproteobacteria</taxon>
        <taxon>Rhodobacterales</taxon>
        <taxon>Paracoccaceae</taxon>
        <taxon>Rubricella</taxon>
    </lineage>
</organism>
<reference evidence="9 10" key="1">
    <citation type="submission" date="2020-08" db="EMBL/GenBank/DDBJ databases">
        <title>Genomic Encyclopedia of Type Strains, Phase IV (KMG-IV): sequencing the most valuable type-strain genomes for metagenomic binning, comparative biology and taxonomic classification.</title>
        <authorList>
            <person name="Goeker M."/>
        </authorList>
    </citation>
    <scope>NUCLEOTIDE SEQUENCE [LARGE SCALE GENOMIC DNA]</scope>
    <source>
        <strain evidence="9 10">DSM 103377</strain>
    </source>
</reference>